<feature type="compositionally biased region" description="Basic residues" evidence="3">
    <location>
        <begin position="591"/>
        <end position="600"/>
    </location>
</feature>
<evidence type="ECO:0000313" key="5">
    <source>
        <dbReference type="Proteomes" id="UP001431209"/>
    </source>
</evidence>
<dbReference type="Proteomes" id="UP001431209">
    <property type="component" value="Unassembled WGS sequence"/>
</dbReference>
<accession>A0AAW2Z342</accession>
<dbReference type="GO" id="GO:0043022">
    <property type="term" value="F:ribosome binding"/>
    <property type="evidence" value="ECO:0007669"/>
    <property type="project" value="TreeGrafter"/>
</dbReference>
<comment type="subcellular location">
    <subcellularLocation>
        <location evidence="1">Cytoplasm</location>
    </subcellularLocation>
</comment>
<evidence type="ECO:0000313" key="4">
    <source>
        <dbReference type="EMBL" id="KAL0483037.1"/>
    </source>
</evidence>
<dbReference type="Gene3D" id="1.25.40.10">
    <property type="entry name" value="Tetratricopeptide repeat domain"/>
    <property type="match status" value="2"/>
</dbReference>
<dbReference type="Pfam" id="PF17004">
    <property type="entry name" value="SRP_TPR_like"/>
    <property type="match status" value="1"/>
</dbReference>
<dbReference type="GO" id="GO:0005786">
    <property type="term" value="C:signal recognition particle, endoplasmic reticulum targeting"/>
    <property type="evidence" value="ECO:0007669"/>
    <property type="project" value="UniProtKB-UniRule"/>
</dbReference>
<gene>
    <name evidence="4" type="ORF">AKO1_014936</name>
</gene>
<evidence type="ECO:0000256" key="2">
    <source>
        <dbReference type="PROSITE-ProRule" id="PRU00339"/>
    </source>
</evidence>
<feature type="compositionally biased region" description="Basic residues" evidence="3">
    <location>
        <begin position="517"/>
        <end position="527"/>
    </location>
</feature>
<dbReference type="PANTHER" id="PTHR14094">
    <property type="entry name" value="SIGNAL RECOGNITION PARTICLE 72"/>
    <property type="match status" value="1"/>
</dbReference>
<feature type="compositionally biased region" description="Basic and acidic residues" evidence="3">
    <location>
        <begin position="505"/>
        <end position="516"/>
    </location>
</feature>
<dbReference type="AlphaFoldDB" id="A0AAW2Z342"/>
<evidence type="ECO:0000256" key="1">
    <source>
        <dbReference type="PIRNR" id="PIRNR038922"/>
    </source>
</evidence>
<dbReference type="PIRSF" id="PIRSF038922">
    <property type="entry name" value="SRP72"/>
    <property type="match status" value="1"/>
</dbReference>
<feature type="region of interest" description="Disordered" evidence="3">
    <location>
        <begin position="500"/>
        <end position="600"/>
    </location>
</feature>
<dbReference type="GO" id="GO:0006614">
    <property type="term" value="P:SRP-dependent cotranslational protein targeting to membrane"/>
    <property type="evidence" value="ECO:0007669"/>
    <property type="project" value="UniProtKB-UniRule"/>
</dbReference>
<feature type="compositionally biased region" description="Basic and acidic residues" evidence="3">
    <location>
        <begin position="528"/>
        <end position="538"/>
    </location>
</feature>
<keyword evidence="1" id="KW-0963">Cytoplasm</keyword>
<feature type="compositionally biased region" description="Polar residues" evidence="3">
    <location>
        <begin position="560"/>
        <end position="580"/>
    </location>
</feature>
<dbReference type="InterPro" id="IPR011990">
    <property type="entry name" value="TPR-like_helical_dom_sf"/>
</dbReference>
<keyword evidence="1" id="KW-0733">Signal recognition particle</keyword>
<sequence>MTTTTPFAQLQQYINDAETKNIIKTCDRILKNKEDDDLVQAVKFIALIQDNEFQKALSITEAHPSLLKDYSFAEAYCLYRIGSADEAMKRLEKIKGEEAQHLKAQIEYKLGNYEKASKLYESFTTSDEILTNLSAAYTLADQPKKALDAIKRAEENTHELAYNGSCASIDLKDYEQARRFLDLATKLCKDSLDSEYTEEEIQEELTPIRVQTAYLSHLVGDVSAAENIYESVLEHKKGDAVAVAVAANNLATIQSTASVFESAKKMKLAATDKVQGKLTTKQQRGVDLNHVLVLLLQKKFEECRQLISQLPLNSDVTPLMLSALLYQEKNFTQAIETLKNAITQDPNNLRLKITLAQILIQRDQPQEAAQVLSSSSIRHEPAVVSLLVKLTDDVDVLNQSVEHWKSLFKNDKNNAKIRSNLVHISRAAADLNSQKEQFNDSAQVYETLVSLDPNDKYLLAYLVDALSYSDVDKAKTFASKLPKMDVEGVNAELLETQSSTLIKPSRVENAKVEDKDKKKRRKKRHNKPPKDTSGKIDPQRWQSKKKKKKQAPAATGFGSQGSSNDSKSASLQHQKGQSTLLKPEQVLANKMKGKGIKKKR</sequence>
<dbReference type="InterPro" id="IPR019734">
    <property type="entry name" value="TPR_rpt"/>
</dbReference>
<dbReference type="Pfam" id="PF14559">
    <property type="entry name" value="TPR_19"/>
    <property type="match status" value="1"/>
</dbReference>
<keyword evidence="5" id="KW-1185">Reference proteome</keyword>
<dbReference type="EMBL" id="JAOPGA020000925">
    <property type="protein sequence ID" value="KAL0483037.1"/>
    <property type="molecule type" value="Genomic_DNA"/>
</dbReference>
<keyword evidence="1" id="KW-0687">Ribonucleoprotein</keyword>
<keyword evidence="2" id="KW-0802">TPR repeat</keyword>
<dbReference type="PANTHER" id="PTHR14094:SF9">
    <property type="entry name" value="SIGNAL RECOGNITION PARTICLE SUBUNIT SRP72"/>
    <property type="match status" value="1"/>
</dbReference>
<feature type="repeat" description="TPR" evidence="2">
    <location>
        <begin position="315"/>
        <end position="348"/>
    </location>
</feature>
<protein>
    <recommendedName>
        <fullName evidence="1">Signal recognition particle subunit SRP72</fullName>
    </recommendedName>
</protein>
<dbReference type="InterPro" id="IPR031545">
    <property type="entry name" value="SRP72_TPR-like"/>
</dbReference>
<dbReference type="GO" id="GO:0008312">
    <property type="term" value="F:7S RNA binding"/>
    <property type="evidence" value="ECO:0007669"/>
    <property type="project" value="TreeGrafter"/>
</dbReference>
<dbReference type="PROSITE" id="PS50005">
    <property type="entry name" value="TPR"/>
    <property type="match status" value="1"/>
</dbReference>
<reference evidence="4 5" key="1">
    <citation type="submission" date="2024-03" db="EMBL/GenBank/DDBJ databases">
        <title>The Acrasis kona genome and developmental transcriptomes reveal deep origins of eukaryotic multicellular pathways.</title>
        <authorList>
            <person name="Sheikh S."/>
            <person name="Fu C.-J."/>
            <person name="Brown M.W."/>
            <person name="Baldauf S.L."/>
        </authorList>
    </citation>
    <scope>NUCLEOTIDE SEQUENCE [LARGE SCALE GENOMIC DNA]</scope>
    <source>
        <strain evidence="4 5">ATCC MYA-3509</strain>
    </source>
</reference>
<dbReference type="InterPro" id="IPR026270">
    <property type="entry name" value="SRP72"/>
</dbReference>
<dbReference type="SUPFAM" id="SSF48452">
    <property type="entry name" value="TPR-like"/>
    <property type="match status" value="3"/>
</dbReference>
<name>A0AAW2Z342_9EUKA</name>
<comment type="caution">
    <text evidence="4">The sequence shown here is derived from an EMBL/GenBank/DDBJ whole genome shotgun (WGS) entry which is preliminary data.</text>
</comment>
<evidence type="ECO:0000256" key="3">
    <source>
        <dbReference type="SAM" id="MobiDB-lite"/>
    </source>
</evidence>
<comment type="function">
    <text evidence="1">Component of the signal recognition particle (SRP) complex, a ribonucleoprotein complex that mediates the cotranslational targeting of secretory and membrane proteins to the endoplasmic reticulum (ER).</text>
</comment>
<comment type="similarity">
    <text evidence="1">Belongs to the SRP72 family.</text>
</comment>
<proteinExistence type="inferred from homology"/>
<organism evidence="4 5">
    <name type="scientific">Acrasis kona</name>
    <dbReference type="NCBI Taxonomy" id="1008807"/>
    <lineage>
        <taxon>Eukaryota</taxon>
        <taxon>Discoba</taxon>
        <taxon>Heterolobosea</taxon>
        <taxon>Tetramitia</taxon>
        <taxon>Eutetramitia</taxon>
        <taxon>Acrasidae</taxon>
        <taxon>Acrasis</taxon>
    </lineage>
</organism>